<dbReference type="VEuPathDB" id="VectorBase:AFUN2_009801"/>
<reference evidence="1" key="1">
    <citation type="submission" date="2020-05" db="UniProtKB">
        <authorList>
            <consortium name="EnsemblMetazoa"/>
        </authorList>
    </citation>
    <scope>IDENTIFICATION</scope>
    <source>
        <strain evidence="1">FUMOZ</strain>
    </source>
</reference>
<organism evidence="1">
    <name type="scientific">Anopheles funestus</name>
    <name type="common">African malaria mosquito</name>
    <dbReference type="NCBI Taxonomy" id="62324"/>
    <lineage>
        <taxon>Eukaryota</taxon>
        <taxon>Metazoa</taxon>
        <taxon>Ecdysozoa</taxon>
        <taxon>Arthropoda</taxon>
        <taxon>Hexapoda</taxon>
        <taxon>Insecta</taxon>
        <taxon>Pterygota</taxon>
        <taxon>Neoptera</taxon>
        <taxon>Endopterygota</taxon>
        <taxon>Diptera</taxon>
        <taxon>Nematocera</taxon>
        <taxon>Culicoidea</taxon>
        <taxon>Culicidae</taxon>
        <taxon>Anophelinae</taxon>
        <taxon>Anopheles</taxon>
    </lineage>
</organism>
<name>A0A182S0J4_ANOFN</name>
<sequence>MMVQHIGDEFVRSQHTISIKAGLARQMLPLRKLNVPNMEWSVCGSFERGETSIGLILDYCNNQNQGTWAGLHCEFMNRNGTM</sequence>
<accession>A0A182S0J4</accession>
<protein>
    <submittedName>
        <fullName evidence="1">Uncharacterized protein</fullName>
    </submittedName>
</protein>
<dbReference type="VEuPathDB" id="VectorBase:AFUN014028"/>
<proteinExistence type="predicted"/>
<dbReference type="AlphaFoldDB" id="A0A182S0J4"/>
<evidence type="ECO:0000313" key="1">
    <source>
        <dbReference type="EnsemblMetazoa" id="AFUN014028-PA"/>
    </source>
</evidence>
<dbReference type="EnsemblMetazoa" id="AFUN014028-RA">
    <property type="protein sequence ID" value="AFUN014028-PA"/>
    <property type="gene ID" value="AFUN014028"/>
</dbReference>